<dbReference type="CDD" id="cd01109">
    <property type="entry name" value="HTH_YyaN"/>
    <property type="match status" value="1"/>
</dbReference>
<dbReference type="Gene3D" id="1.10.1660.10">
    <property type="match status" value="1"/>
</dbReference>
<dbReference type="SMART" id="SM00422">
    <property type="entry name" value="HTH_MERR"/>
    <property type="match status" value="1"/>
</dbReference>
<accession>D6ZDT2</accession>
<evidence type="ECO:0000256" key="1">
    <source>
        <dbReference type="ARBA" id="ARBA00023125"/>
    </source>
</evidence>
<dbReference type="KEGG" id="srt:Srot_2910"/>
<proteinExistence type="predicted"/>
<evidence type="ECO:0000313" key="3">
    <source>
        <dbReference type="EMBL" id="ADG99339.1"/>
    </source>
</evidence>
<reference evidence="3 4" key="1">
    <citation type="journal article" date="2010" name="Stand. Genomic Sci.">
        <title>Complete genome sequence of Segniliparus rotundus type strain (CDC 1076).</title>
        <authorList>
            <person name="Sikorski J."/>
            <person name="Lapidus A."/>
            <person name="Copeland A."/>
            <person name="Misra M."/>
            <person name="Glavina Del Rio T."/>
            <person name="Nolan M."/>
            <person name="Lucas S."/>
            <person name="Chen F."/>
            <person name="Tice H."/>
            <person name="Cheng J.F."/>
            <person name="Jando M."/>
            <person name="Schneider S."/>
            <person name="Bruce D."/>
            <person name="Goodwin L."/>
            <person name="Pitluck S."/>
            <person name="Liolios K."/>
            <person name="Mikhailova N."/>
            <person name="Pati A."/>
            <person name="Ivanova N."/>
            <person name="Mavromatis K."/>
            <person name="Chen A."/>
            <person name="Palaniappan K."/>
            <person name="Chertkov O."/>
            <person name="Land M."/>
            <person name="Hauser L."/>
            <person name="Chang Y.J."/>
            <person name="Jeffries C.D."/>
            <person name="Brettin T."/>
            <person name="Detter J.C."/>
            <person name="Han C."/>
            <person name="Rohde M."/>
            <person name="Goker M."/>
            <person name="Bristow J."/>
            <person name="Eisen J.A."/>
            <person name="Markowitz V."/>
            <person name="Hugenholtz P."/>
            <person name="Kyrpides N.C."/>
            <person name="Klenk H.P."/>
        </authorList>
    </citation>
    <scope>NUCLEOTIDE SEQUENCE [LARGE SCALE GENOMIC DNA]</scope>
    <source>
        <strain evidence="4">ATCC BAA-972 / CDC 1076 / CIP 108378 / DSM 44985 / JCM 13578</strain>
    </source>
</reference>
<dbReference type="eggNOG" id="COG0789">
    <property type="taxonomic scope" value="Bacteria"/>
</dbReference>
<gene>
    <name evidence="3" type="ordered locus">Srot_2910</name>
</gene>
<dbReference type="PRINTS" id="PR00040">
    <property type="entry name" value="HTHMERR"/>
</dbReference>
<dbReference type="InterPro" id="IPR009061">
    <property type="entry name" value="DNA-bd_dom_put_sf"/>
</dbReference>
<dbReference type="InterPro" id="IPR047057">
    <property type="entry name" value="MerR_fam"/>
</dbReference>
<dbReference type="InterPro" id="IPR000551">
    <property type="entry name" value="MerR-type_HTH_dom"/>
</dbReference>
<dbReference type="RefSeq" id="WP_013139788.1">
    <property type="nucleotide sequence ID" value="NC_014168.1"/>
</dbReference>
<dbReference type="SUPFAM" id="SSF46955">
    <property type="entry name" value="Putative DNA-binding domain"/>
    <property type="match status" value="1"/>
</dbReference>
<organism evidence="3 4">
    <name type="scientific">Segniliparus rotundus (strain ATCC BAA-972 / CDC 1076 / CIP 108378 / DSM 44985 / JCM 13578)</name>
    <dbReference type="NCBI Taxonomy" id="640132"/>
    <lineage>
        <taxon>Bacteria</taxon>
        <taxon>Bacillati</taxon>
        <taxon>Actinomycetota</taxon>
        <taxon>Actinomycetes</taxon>
        <taxon>Mycobacteriales</taxon>
        <taxon>Segniliparaceae</taxon>
        <taxon>Segniliparus</taxon>
    </lineage>
</organism>
<dbReference type="EMBL" id="CP001958">
    <property type="protein sequence ID" value="ADG99339.1"/>
    <property type="molecule type" value="Genomic_DNA"/>
</dbReference>
<dbReference type="Pfam" id="PF13411">
    <property type="entry name" value="MerR_1"/>
    <property type="match status" value="1"/>
</dbReference>
<dbReference type="PANTHER" id="PTHR30204:SF98">
    <property type="entry name" value="HTH-TYPE TRANSCRIPTIONAL REGULATOR ADHR"/>
    <property type="match status" value="1"/>
</dbReference>
<keyword evidence="4" id="KW-1185">Reference proteome</keyword>
<protein>
    <submittedName>
        <fullName evidence="3">Transcriptional regulator, MerR family</fullName>
    </submittedName>
</protein>
<dbReference type="PANTHER" id="PTHR30204">
    <property type="entry name" value="REDOX-CYCLING DRUG-SENSING TRANSCRIPTIONAL ACTIVATOR SOXR"/>
    <property type="match status" value="1"/>
</dbReference>
<dbReference type="Proteomes" id="UP000002247">
    <property type="component" value="Chromosome"/>
</dbReference>
<dbReference type="GO" id="GO:0003700">
    <property type="term" value="F:DNA-binding transcription factor activity"/>
    <property type="evidence" value="ECO:0007669"/>
    <property type="project" value="InterPro"/>
</dbReference>
<dbReference type="PROSITE" id="PS50937">
    <property type="entry name" value="HTH_MERR_2"/>
    <property type="match status" value="1"/>
</dbReference>
<name>D6ZDT2_SEGRD</name>
<dbReference type="OrthoDB" id="5242095at2"/>
<dbReference type="GO" id="GO:0003677">
    <property type="term" value="F:DNA binding"/>
    <property type="evidence" value="ECO:0007669"/>
    <property type="project" value="UniProtKB-KW"/>
</dbReference>
<evidence type="ECO:0000259" key="2">
    <source>
        <dbReference type="PROSITE" id="PS50937"/>
    </source>
</evidence>
<keyword evidence="1" id="KW-0238">DNA-binding</keyword>
<sequence length="141" mass="16037">MTTAQRRELTIGEVSAETGLSIDSLRWFEREGLFPAIRRNAGGQRRFSESDVERIVLMLRLRRTGMPVKDMRRFIELLQGGEETHAERLRLLLAQRARIQAEQQQLAEDLAVVDYKVAYYTGKISASECEAVSSNIGRKAP</sequence>
<dbReference type="AlphaFoldDB" id="D6ZDT2"/>
<evidence type="ECO:0000313" key="4">
    <source>
        <dbReference type="Proteomes" id="UP000002247"/>
    </source>
</evidence>
<feature type="domain" description="HTH merR-type" evidence="2">
    <location>
        <begin position="8"/>
        <end position="77"/>
    </location>
</feature>
<dbReference type="HOGENOM" id="CLU_060077_8_2_11"/>
<dbReference type="STRING" id="640132.Srot_2910"/>